<evidence type="ECO:0000259" key="1">
    <source>
        <dbReference type="Pfam" id="PF00535"/>
    </source>
</evidence>
<dbReference type="PANTHER" id="PTHR22916">
    <property type="entry name" value="GLYCOSYLTRANSFERASE"/>
    <property type="match status" value="1"/>
</dbReference>
<proteinExistence type="predicted"/>
<dbReference type="AlphaFoldDB" id="A0A1F7I4F8"/>
<sequence>MKKPTISICIPTYNRADYLDQTLQSVIKQTVKPFEVLVIDNASTDNTPDIIKKYRKFGISFIQNSKNLGMIGNLNKCLLLAKGKFVSILPSDDLILPTWYEQWEKIITQNKASVYTCSLVVVDSNGQSLFVGRTFSKNHLIQQPTVMEKFYCHYSPLLPPTAAVVYRKDIFQDLGHFDPTLSTEADVEISLKIMSKYDIYYLDKILFAHRWHETQSYDQVEQKKTEENDLRRLDNYFHILSDYYQKHIKDQPIDRLFLTSHISMTLGSVNLYLFLGKYKKVFGTYKIINHYFPGVWWHNFDWLFFLKTQLLFIKRALFGKILNKKDFKEIKLLTSLY</sequence>
<reference evidence="2 3" key="1">
    <citation type="journal article" date="2016" name="Nat. Commun.">
        <title>Thousands of microbial genomes shed light on interconnected biogeochemical processes in an aquifer system.</title>
        <authorList>
            <person name="Anantharaman K."/>
            <person name="Brown C.T."/>
            <person name="Hug L.A."/>
            <person name="Sharon I."/>
            <person name="Castelle C.J."/>
            <person name="Probst A.J."/>
            <person name="Thomas B.C."/>
            <person name="Singh A."/>
            <person name="Wilkins M.J."/>
            <person name="Karaoz U."/>
            <person name="Brodie E.L."/>
            <person name="Williams K.H."/>
            <person name="Hubbard S.S."/>
            <person name="Banfield J.F."/>
        </authorList>
    </citation>
    <scope>NUCLEOTIDE SEQUENCE [LARGE SCALE GENOMIC DNA]</scope>
</reference>
<gene>
    <name evidence="2" type="ORF">A3F03_04935</name>
</gene>
<dbReference type="InterPro" id="IPR001173">
    <property type="entry name" value="Glyco_trans_2-like"/>
</dbReference>
<evidence type="ECO:0000313" key="2">
    <source>
        <dbReference type="EMBL" id="OGK38249.1"/>
    </source>
</evidence>
<accession>A0A1F7I4F8</accession>
<dbReference type="Proteomes" id="UP000176803">
    <property type="component" value="Unassembled WGS sequence"/>
</dbReference>
<dbReference type="GO" id="GO:0016758">
    <property type="term" value="F:hexosyltransferase activity"/>
    <property type="evidence" value="ECO:0007669"/>
    <property type="project" value="UniProtKB-ARBA"/>
</dbReference>
<evidence type="ECO:0000313" key="3">
    <source>
        <dbReference type="Proteomes" id="UP000176803"/>
    </source>
</evidence>
<comment type="caution">
    <text evidence="2">The sequence shown here is derived from an EMBL/GenBank/DDBJ whole genome shotgun (WGS) entry which is preliminary data.</text>
</comment>
<dbReference type="Gene3D" id="3.90.550.10">
    <property type="entry name" value="Spore Coat Polysaccharide Biosynthesis Protein SpsA, Chain A"/>
    <property type="match status" value="1"/>
</dbReference>
<organism evidence="2 3">
    <name type="scientific">Candidatus Roizmanbacteria bacterium RIFCSPHIGHO2_12_FULL_41_11</name>
    <dbReference type="NCBI Taxonomy" id="1802052"/>
    <lineage>
        <taxon>Bacteria</taxon>
        <taxon>Candidatus Roizmaniibacteriota</taxon>
    </lineage>
</organism>
<dbReference type="Pfam" id="PF00535">
    <property type="entry name" value="Glycos_transf_2"/>
    <property type="match status" value="1"/>
</dbReference>
<dbReference type="InterPro" id="IPR029044">
    <property type="entry name" value="Nucleotide-diphossugar_trans"/>
</dbReference>
<feature type="domain" description="Glycosyltransferase 2-like" evidence="1">
    <location>
        <begin position="7"/>
        <end position="174"/>
    </location>
</feature>
<protein>
    <recommendedName>
        <fullName evidence="1">Glycosyltransferase 2-like domain-containing protein</fullName>
    </recommendedName>
</protein>
<dbReference type="SUPFAM" id="SSF53448">
    <property type="entry name" value="Nucleotide-diphospho-sugar transferases"/>
    <property type="match status" value="1"/>
</dbReference>
<dbReference type="PANTHER" id="PTHR22916:SF3">
    <property type="entry name" value="UDP-GLCNAC:BETAGAL BETA-1,3-N-ACETYLGLUCOSAMINYLTRANSFERASE-LIKE PROTEIN 1"/>
    <property type="match status" value="1"/>
</dbReference>
<name>A0A1F7I4F8_9BACT</name>
<dbReference type="EMBL" id="MGAC01000019">
    <property type="protein sequence ID" value="OGK38249.1"/>
    <property type="molecule type" value="Genomic_DNA"/>
</dbReference>